<gene>
    <name evidence="2" type="ORF">SCHPADRAFT_875623</name>
</gene>
<dbReference type="OrthoDB" id="411632at2759"/>
<keyword evidence="1" id="KW-0472">Membrane</keyword>
<keyword evidence="1" id="KW-1133">Transmembrane helix</keyword>
<keyword evidence="3" id="KW-1185">Reference proteome</keyword>
<feature type="transmembrane region" description="Helical" evidence="1">
    <location>
        <begin position="20"/>
        <end position="38"/>
    </location>
</feature>
<name>A0A0H2RKB4_9AGAM</name>
<sequence>MPFRLPTAVLRFPRRYPLSWLVLLIPLSLTLYYNFGYLNQLAKYQITPAPSLSKEDPTTGNVQNTSTSSSAGDVLLVTALFPLVSSKYDLNSIKNLLQKIETEIYFFTTPEFEPTVRSYRGRLPITVDSTLSGPFDIPILENRVESYQDMQKKDRERSKHPPEVYAARNAKPYLLAEGLRRSEANGNSPKYVFWIDAESIEAKHAYKDWPSVHRLNSVWEEGRREGGARLEDMFFMPTWEMPHPSMSLWNEGMGPISSDFVDGSFFGGMPKAALWWERYFYAYHDFYLDQLRSFVGKDTSLMNSLVLLHPERIITVWHNDPKSPSRVDSIRNPAMKDLVLGDCGNTRRYFQFFLASESEQDAQRGRWDGAWNWRFWELERWFRRRESCRVTRVLPMEWLLRRPFGDMWRSPEASIRVS</sequence>
<organism evidence="2 3">
    <name type="scientific">Schizopora paradoxa</name>
    <dbReference type="NCBI Taxonomy" id="27342"/>
    <lineage>
        <taxon>Eukaryota</taxon>
        <taxon>Fungi</taxon>
        <taxon>Dikarya</taxon>
        <taxon>Basidiomycota</taxon>
        <taxon>Agaricomycotina</taxon>
        <taxon>Agaricomycetes</taxon>
        <taxon>Hymenochaetales</taxon>
        <taxon>Schizoporaceae</taxon>
        <taxon>Schizopora</taxon>
    </lineage>
</organism>
<reference evidence="2 3" key="1">
    <citation type="submission" date="2015-04" db="EMBL/GenBank/DDBJ databases">
        <title>Complete genome sequence of Schizopora paradoxa KUC8140, a cosmopolitan wood degrader in East Asia.</title>
        <authorList>
            <consortium name="DOE Joint Genome Institute"/>
            <person name="Min B."/>
            <person name="Park H."/>
            <person name="Jang Y."/>
            <person name="Kim J.-J."/>
            <person name="Kim K.H."/>
            <person name="Pangilinan J."/>
            <person name="Lipzen A."/>
            <person name="Riley R."/>
            <person name="Grigoriev I.V."/>
            <person name="Spatafora J.W."/>
            <person name="Choi I.-G."/>
        </authorList>
    </citation>
    <scope>NUCLEOTIDE SEQUENCE [LARGE SCALE GENOMIC DNA]</scope>
    <source>
        <strain evidence="2 3">KUC8140</strain>
    </source>
</reference>
<dbReference type="Proteomes" id="UP000053477">
    <property type="component" value="Unassembled WGS sequence"/>
</dbReference>
<dbReference type="InParanoid" id="A0A0H2RKB4"/>
<evidence type="ECO:0000256" key="1">
    <source>
        <dbReference type="SAM" id="Phobius"/>
    </source>
</evidence>
<proteinExistence type="predicted"/>
<dbReference type="AlphaFoldDB" id="A0A0H2RKB4"/>
<dbReference type="STRING" id="27342.A0A0H2RKB4"/>
<keyword evidence="1" id="KW-0812">Transmembrane</keyword>
<evidence type="ECO:0000313" key="2">
    <source>
        <dbReference type="EMBL" id="KLO12319.1"/>
    </source>
</evidence>
<protein>
    <submittedName>
        <fullName evidence="2">Uncharacterized protein</fullName>
    </submittedName>
</protein>
<accession>A0A0H2RKB4</accession>
<evidence type="ECO:0000313" key="3">
    <source>
        <dbReference type="Proteomes" id="UP000053477"/>
    </source>
</evidence>
<dbReference type="EMBL" id="KQ085980">
    <property type="protein sequence ID" value="KLO12319.1"/>
    <property type="molecule type" value="Genomic_DNA"/>
</dbReference>